<dbReference type="Pfam" id="PF06527">
    <property type="entry name" value="TniQ"/>
    <property type="match status" value="1"/>
</dbReference>
<evidence type="ECO:0000313" key="3">
    <source>
        <dbReference type="Proteomes" id="UP000244892"/>
    </source>
</evidence>
<feature type="domain" description="TniQ" evidence="1">
    <location>
        <begin position="10"/>
        <end position="166"/>
    </location>
</feature>
<dbReference type="RefSeq" id="WP_109037855.1">
    <property type="nucleotide sequence ID" value="NZ_CP029210.1"/>
</dbReference>
<organism evidence="2 3">
    <name type="scientific">Aquabacterium olei</name>
    <dbReference type="NCBI Taxonomy" id="1296669"/>
    <lineage>
        <taxon>Bacteria</taxon>
        <taxon>Pseudomonadati</taxon>
        <taxon>Pseudomonadota</taxon>
        <taxon>Betaproteobacteria</taxon>
        <taxon>Burkholderiales</taxon>
        <taxon>Aquabacterium</taxon>
    </lineage>
</organism>
<gene>
    <name evidence="2" type="ORF">DEH84_16335</name>
</gene>
<proteinExistence type="predicted"/>
<dbReference type="EMBL" id="CP029210">
    <property type="protein sequence ID" value="AWI54810.1"/>
    <property type="molecule type" value="Genomic_DNA"/>
</dbReference>
<dbReference type="AlphaFoldDB" id="A0A2U8FUW7"/>
<dbReference type="OrthoDB" id="470139at2"/>
<accession>A0A2U8FUW7</accession>
<dbReference type="Proteomes" id="UP000244892">
    <property type="component" value="Chromosome"/>
</dbReference>
<protein>
    <recommendedName>
        <fullName evidence="1">TniQ domain-containing protein</fullName>
    </recommendedName>
</protein>
<evidence type="ECO:0000259" key="1">
    <source>
        <dbReference type="Pfam" id="PF06527"/>
    </source>
</evidence>
<name>A0A2U8FUW7_9BURK</name>
<dbReference type="InterPro" id="IPR009492">
    <property type="entry name" value="TniQ"/>
</dbReference>
<dbReference type="KEGG" id="aon:DEH84_16335"/>
<evidence type="ECO:0000313" key="2">
    <source>
        <dbReference type="EMBL" id="AWI54810.1"/>
    </source>
</evidence>
<reference evidence="2 3" key="1">
    <citation type="submission" date="2018-05" db="EMBL/GenBank/DDBJ databases">
        <title>complete genome sequence of Aquabacterium olei NBRC 110486.</title>
        <authorList>
            <person name="Tang B."/>
            <person name="Chang J."/>
            <person name="Zhang L."/>
            <person name="Yang H."/>
        </authorList>
    </citation>
    <scope>NUCLEOTIDE SEQUENCE [LARGE SCALE GENOMIC DNA]</scope>
    <source>
        <strain evidence="2 3">NBRC 110486</strain>
    </source>
</reference>
<keyword evidence="3" id="KW-1185">Reference proteome</keyword>
<sequence>MNKHAGKELPYVPDWRADETLYSWAAGYHAIHGNGSARDTGALLFDSEHACRDRDATRNLIHFAKTTQFALGSVQWILFNRTAIGSFTPFLAESRKQKLYEQLECCTGPGWRQLCGMPASGLHDSSSMHYCDVCVAEDLANWGLPRWRLPHQLPGSWVCLEHGLTLLTFRSHVSHWVLPPIDRSATRSSVITCDERVALERIASLALQLVGTESLDVDAIRQALLVGLRDRGITSWRYPLNNAQLSSWFSGSAVSGWLRRSDGPWQRLADGGWIHDLLRNRVGDHPLKWMVLWCTLFADEEGTACHQRFINPVAAPHWDASGQATIWGATPPSIPADIHDVIANASTLKEAAQALGVSVSTLRQRLTELGTNPRSFRQDAGFEQRKRKAISAIRSFIEAHPSCSRAEIHRKCKAAVEWMRLNAPEAYTEAVESLDDLRSRQMPLPTYH</sequence>